<reference evidence="1" key="1">
    <citation type="submission" date="2023-04" db="EMBL/GenBank/DDBJ databases">
        <title>Ambrosiozyma monospora NBRC 10751.</title>
        <authorList>
            <person name="Ichikawa N."/>
            <person name="Sato H."/>
            <person name="Tonouchi N."/>
        </authorList>
    </citation>
    <scope>NUCLEOTIDE SEQUENCE</scope>
    <source>
        <strain evidence="1">NBRC 10751</strain>
    </source>
</reference>
<protein>
    <submittedName>
        <fullName evidence="1">Unnamed protein product</fullName>
    </submittedName>
</protein>
<dbReference type="EMBL" id="BSXS01007939">
    <property type="protein sequence ID" value="GME90875.1"/>
    <property type="molecule type" value="Genomic_DNA"/>
</dbReference>
<name>A0ACB5TMB1_AMBMO</name>
<evidence type="ECO:0000313" key="1">
    <source>
        <dbReference type="EMBL" id="GME90875.1"/>
    </source>
</evidence>
<keyword evidence="2" id="KW-1185">Reference proteome</keyword>
<evidence type="ECO:0000313" key="2">
    <source>
        <dbReference type="Proteomes" id="UP001165064"/>
    </source>
</evidence>
<comment type="caution">
    <text evidence="1">The sequence shown here is derived from an EMBL/GenBank/DDBJ whole genome shotgun (WGS) entry which is preliminary data.</text>
</comment>
<gene>
    <name evidence="1" type="ORF">Amon02_000879500</name>
</gene>
<sequence>MFSRAIQRQTRQTTRLFSTASKQLNHHGPSGPYSNLFKVHNRRIPYAVPHTLFFVLGFGIPFFACWVQLKRSGSL</sequence>
<dbReference type="Proteomes" id="UP001165064">
    <property type="component" value="Unassembled WGS sequence"/>
</dbReference>
<accession>A0ACB5TMB1</accession>
<organism evidence="1 2">
    <name type="scientific">Ambrosiozyma monospora</name>
    <name type="common">Yeast</name>
    <name type="synonym">Endomycopsis monosporus</name>
    <dbReference type="NCBI Taxonomy" id="43982"/>
    <lineage>
        <taxon>Eukaryota</taxon>
        <taxon>Fungi</taxon>
        <taxon>Dikarya</taxon>
        <taxon>Ascomycota</taxon>
        <taxon>Saccharomycotina</taxon>
        <taxon>Pichiomycetes</taxon>
        <taxon>Pichiales</taxon>
        <taxon>Pichiaceae</taxon>
        <taxon>Ambrosiozyma</taxon>
    </lineage>
</organism>
<proteinExistence type="predicted"/>